<protein>
    <recommendedName>
        <fullName evidence="3">SWIM-type domain-containing protein</fullName>
    </recommendedName>
</protein>
<reference evidence="1" key="1">
    <citation type="submission" date="2021-06" db="EMBL/GenBank/DDBJ databases">
        <title>New haloarchaea isolates fom saline soil.</title>
        <authorList>
            <person name="Duran-Viseras A."/>
            <person name="Sanchez-Porro C.S."/>
            <person name="Ventosa A."/>
        </authorList>
    </citation>
    <scope>NUCLEOTIDE SEQUENCE</scope>
    <source>
        <strain evidence="1">JCM 18369</strain>
    </source>
</reference>
<evidence type="ECO:0000313" key="1">
    <source>
        <dbReference type="EMBL" id="MBV0903930.1"/>
    </source>
</evidence>
<dbReference type="Proteomes" id="UP001166304">
    <property type="component" value="Unassembled WGS sequence"/>
</dbReference>
<dbReference type="EMBL" id="JAHQXE010000010">
    <property type="protein sequence ID" value="MBV0903930.1"/>
    <property type="molecule type" value="Genomic_DNA"/>
</dbReference>
<evidence type="ECO:0000313" key="2">
    <source>
        <dbReference type="Proteomes" id="UP001166304"/>
    </source>
</evidence>
<evidence type="ECO:0008006" key="3">
    <source>
        <dbReference type="Google" id="ProtNLM"/>
    </source>
</evidence>
<keyword evidence="2" id="KW-1185">Reference proteome</keyword>
<gene>
    <name evidence="1" type="ORF">KTS37_19265</name>
</gene>
<proteinExistence type="predicted"/>
<name>A0AA41G4C7_9EURY</name>
<dbReference type="AlphaFoldDB" id="A0AA41G4C7"/>
<organism evidence="1 2">
    <name type="scientific">Haloarcula salina</name>
    <dbReference type="NCBI Taxonomy" id="1429914"/>
    <lineage>
        <taxon>Archaea</taxon>
        <taxon>Methanobacteriati</taxon>
        <taxon>Methanobacteriota</taxon>
        <taxon>Stenosarchaea group</taxon>
        <taxon>Halobacteria</taxon>
        <taxon>Halobacteriales</taxon>
        <taxon>Haloarculaceae</taxon>
        <taxon>Haloarcula</taxon>
    </lineage>
</organism>
<accession>A0AA41G4C7</accession>
<sequence>MSGDVSTHRDLTQLSDFGADGADIPSLPNADVVRHDVLEERDDRTDVWMRSLELDLADVVAGSRHGVYFVRDTMCILVTTPDRDWYGWCECDESTCEHLCCLAQLHAIDDIELPEVDLA</sequence>
<dbReference type="RefSeq" id="WP_217284986.1">
    <property type="nucleotide sequence ID" value="NZ_JAHQXE010000010.1"/>
</dbReference>
<comment type="caution">
    <text evidence="1">The sequence shown here is derived from an EMBL/GenBank/DDBJ whole genome shotgun (WGS) entry which is preliminary data.</text>
</comment>